<dbReference type="InterPro" id="IPR036291">
    <property type="entry name" value="NAD(P)-bd_dom_sf"/>
</dbReference>
<dbReference type="Proteomes" id="UP001204851">
    <property type="component" value="Unassembled WGS sequence"/>
</dbReference>
<sequence length="297" mass="32185">MSLPARFRRSRLLIVGCGDVGSRLLPRVCHHQTVRVLTSSPARGEALRAAGATPLVGNLDAPASLKRLAALAGRVLMLAPPPGQGAGDPRTWALVQALRRGRAVRRLVYASTTGVYGDAGGAWVDETRACAPQTDRARRRVAAEQAWRTAGRAAGWAVSILRVPGIYAGDREGGPAARVRRGAPVLRPEDDVYTNHIHAEDLARACGLALFRGRPQRVYQVCDDSQRRMGEHFEVVADACGLPRPPRISRAQAVAELSPVQMSFLSESRRLTNGRMKKELRLQLLYPDVLDALKAGC</sequence>
<accession>A0ABT1BK80</accession>
<dbReference type="InterPro" id="IPR051783">
    <property type="entry name" value="NAD(P)-dependent_oxidoreduct"/>
</dbReference>
<dbReference type="SUPFAM" id="SSF51735">
    <property type="entry name" value="NAD(P)-binding Rossmann-fold domains"/>
    <property type="match status" value="1"/>
</dbReference>
<organism evidence="2 3">
    <name type="scientific">Ideonella oryzae</name>
    <dbReference type="NCBI Taxonomy" id="2937441"/>
    <lineage>
        <taxon>Bacteria</taxon>
        <taxon>Pseudomonadati</taxon>
        <taxon>Pseudomonadota</taxon>
        <taxon>Betaproteobacteria</taxon>
        <taxon>Burkholderiales</taxon>
        <taxon>Sphaerotilaceae</taxon>
        <taxon>Ideonella</taxon>
    </lineage>
</organism>
<evidence type="ECO:0000259" key="1">
    <source>
        <dbReference type="Pfam" id="PF01370"/>
    </source>
</evidence>
<dbReference type="Pfam" id="PF01370">
    <property type="entry name" value="Epimerase"/>
    <property type="match status" value="1"/>
</dbReference>
<dbReference type="InterPro" id="IPR001509">
    <property type="entry name" value="Epimerase_deHydtase"/>
</dbReference>
<gene>
    <name evidence="2" type="ORF">M0L44_06015</name>
</gene>
<evidence type="ECO:0000313" key="2">
    <source>
        <dbReference type="EMBL" id="MCO5976274.1"/>
    </source>
</evidence>
<dbReference type="RefSeq" id="WP_252768747.1">
    <property type="nucleotide sequence ID" value="NZ_JAMXMC010000003.1"/>
</dbReference>
<reference evidence="2 3" key="1">
    <citation type="submission" date="2022-06" db="EMBL/GenBank/DDBJ databases">
        <title>Ideonella sp. NS12-5 Genome sequencing and assembly.</title>
        <authorList>
            <person name="Jung Y."/>
        </authorList>
    </citation>
    <scope>NUCLEOTIDE SEQUENCE [LARGE SCALE GENOMIC DNA]</scope>
    <source>
        <strain evidence="2 3">NS12-5</strain>
    </source>
</reference>
<comment type="caution">
    <text evidence="2">The sequence shown here is derived from an EMBL/GenBank/DDBJ whole genome shotgun (WGS) entry which is preliminary data.</text>
</comment>
<keyword evidence="3" id="KW-1185">Reference proteome</keyword>
<dbReference type="PANTHER" id="PTHR48079">
    <property type="entry name" value="PROTEIN YEEZ"/>
    <property type="match status" value="1"/>
</dbReference>
<name>A0ABT1BK80_9BURK</name>
<evidence type="ECO:0000313" key="3">
    <source>
        <dbReference type="Proteomes" id="UP001204851"/>
    </source>
</evidence>
<dbReference type="Gene3D" id="3.40.50.720">
    <property type="entry name" value="NAD(P)-binding Rossmann-like Domain"/>
    <property type="match status" value="1"/>
</dbReference>
<feature type="domain" description="NAD-dependent epimerase/dehydratase" evidence="1">
    <location>
        <begin position="91"/>
        <end position="222"/>
    </location>
</feature>
<dbReference type="EMBL" id="JAMXMC010000003">
    <property type="protein sequence ID" value="MCO5976274.1"/>
    <property type="molecule type" value="Genomic_DNA"/>
</dbReference>
<dbReference type="CDD" id="cd05266">
    <property type="entry name" value="SDR_a4"/>
    <property type="match status" value="1"/>
</dbReference>
<protein>
    <submittedName>
        <fullName evidence="2">SDR family oxidoreductase</fullName>
    </submittedName>
</protein>
<proteinExistence type="predicted"/>
<dbReference type="PANTHER" id="PTHR48079:SF6">
    <property type="entry name" value="NAD(P)-BINDING DOMAIN-CONTAINING PROTEIN-RELATED"/>
    <property type="match status" value="1"/>
</dbReference>